<dbReference type="GO" id="GO:0005840">
    <property type="term" value="C:ribosome"/>
    <property type="evidence" value="ECO:0007669"/>
    <property type="project" value="UniProtKB-KW"/>
</dbReference>
<dbReference type="InterPro" id="IPR050832">
    <property type="entry name" value="Bact_Acetyltransf"/>
</dbReference>
<evidence type="ECO:0000313" key="5">
    <source>
        <dbReference type="Proteomes" id="UP000199051"/>
    </source>
</evidence>
<dbReference type="InterPro" id="IPR000182">
    <property type="entry name" value="GNAT_dom"/>
</dbReference>
<proteinExistence type="predicted"/>
<feature type="domain" description="N-acetyltransferase" evidence="3">
    <location>
        <begin position="3"/>
        <end position="150"/>
    </location>
</feature>
<keyword evidence="1" id="KW-0808">Transferase</keyword>
<dbReference type="PROSITE" id="PS51186">
    <property type="entry name" value="GNAT"/>
    <property type="match status" value="1"/>
</dbReference>
<dbReference type="EMBL" id="FOGI01000004">
    <property type="protein sequence ID" value="SER58961.1"/>
    <property type="molecule type" value="Genomic_DNA"/>
</dbReference>
<dbReference type="PANTHER" id="PTHR43877">
    <property type="entry name" value="AMINOALKYLPHOSPHONATE N-ACETYLTRANSFERASE-RELATED-RELATED"/>
    <property type="match status" value="1"/>
</dbReference>
<dbReference type="InterPro" id="IPR016181">
    <property type="entry name" value="Acyl_CoA_acyltransferase"/>
</dbReference>
<dbReference type="SUPFAM" id="SSF55729">
    <property type="entry name" value="Acyl-CoA N-acyltransferases (Nat)"/>
    <property type="match status" value="1"/>
</dbReference>
<keyword evidence="5" id="KW-1185">Reference proteome</keyword>
<organism evidence="4 5">
    <name type="scientific">Actinokineospora terrae</name>
    <dbReference type="NCBI Taxonomy" id="155974"/>
    <lineage>
        <taxon>Bacteria</taxon>
        <taxon>Bacillati</taxon>
        <taxon>Actinomycetota</taxon>
        <taxon>Actinomycetes</taxon>
        <taxon>Pseudonocardiales</taxon>
        <taxon>Pseudonocardiaceae</taxon>
        <taxon>Actinokineospora</taxon>
    </lineage>
</organism>
<dbReference type="AlphaFoldDB" id="A0A1H9QEI4"/>
<protein>
    <submittedName>
        <fullName evidence="4">Ribosomal protein S18 acetylase RimI</fullName>
    </submittedName>
</protein>
<dbReference type="Proteomes" id="UP000199051">
    <property type="component" value="Unassembled WGS sequence"/>
</dbReference>
<evidence type="ECO:0000256" key="1">
    <source>
        <dbReference type="ARBA" id="ARBA00022679"/>
    </source>
</evidence>
<reference evidence="5" key="1">
    <citation type="submission" date="2016-10" db="EMBL/GenBank/DDBJ databases">
        <authorList>
            <person name="Varghese N."/>
            <person name="Submissions S."/>
        </authorList>
    </citation>
    <scope>NUCLEOTIDE SEQUENCE [LARGE SCALE GENOMIC DNA]</scope>
    <source>
        <strain evidence="5">DSM 44260</strain>
    </source>
</reference>
<evidence type="ECO:0000259" key="3">
    <source>
        <dbReference type="PROSITE" id="PS51186"/>
    </source>
</evidence>
<sequence length="151" mass="16867">MRIEIRDYTHPDVAKLIDEVQQEYVIRYGGFDETPVDPTEFAPPSGLFLVGYLDDVAVASGGWRAHDTATAEMKRLYVNPTARGRGLARAVLAELERTAHERGFRRLILETGSEQPEAIALYLSSGYQDITPFGFYADSPRARHLGKILTP</sequence>
<dbReference type="CDD" id="cd04301">
    <property type="entry name" value="NAT_SF"/>
    <property type="match status" value="1"/>
</dbReference>
<keyword evidence="2" id="KW-0012">Acyltransferase</keyword>
<dbReference type="Pfam" id="PF00583">
    <property type="entry name" value="Acetyltransf_1"/>
    <property type="match status" value="1"/>
</dbReference>
<name>A0A1H9QEI4_9PSEU</name>
<dbReference type="PANTHER" id="PTHR43877:SF2">
    <property type="entry name" value="AMINOALKYLPHOSPHONATE N-ACETYLTRANSFERASE-RELATED"/>
    <property type="match status" value="1"/>
</dbReference>
<evidence type="ECO:0000313" key="4">
    <source>
        <dbReference type="EMBL" id="SER58961.1"/>
    </source>
</evidence>
<accession>A0A1H9QEI4</accession>
<dbReference type="STRING" id="155974.SAMN04487818_104217"/>
<dbReference type="Gene3D" id="3.40.630.30">
    <property type="match status" value="1"/>
</dbReference>
<gene>
    <name evidence="4" type="ORF">SAMN04487818_104217</name>
</gene>
<keyword evidence="4" id="KW-0689">Ribosomal protein</keyword>
<keyword evidence="4" id="KW-0687">Ribonucleoprotein</keyword>
<evidence type="ECO:0000256" key="2">
    <source>
        <dbReference type="ARBA" id="ARBA00023315"/>
    </source>
</evidence>
<dbReference type="GO" id="GO:0016747">
    <property type="term" value="F:acyltransferase activity, transferring groups other than amino-acyl groups"/>
    <property type="evidence" value="ECO:0007669"/>
    <property type="project" value="InterPro"/>
</dbReference>